<protein>
    <submittedName>
        <fullName evidence="2">Uncharacterized protein</fullName>
    </submittedName>
</protein>
<evidence type="ECO:0000313" key="3">
    <source>
        <dbReference type="Proteomes" id="UP000324222"/>
    </source>
</evidence>
<gene>
    <name evidence="2" type="ORF">E2C01_072218</name>
</gene>
<dbReference type="AlphaFoldDB" id="A0A5B7I647"/>
<dbReference type="Proteomes" id="UP000324222">
    <property type="component" value="Unassembled WGS sequence"/>
</dbReference>
<dbReference type="EMBL" id="VSRR010046650">
    <property type="protein sequence ID" value="MPC77753.1"/>
    <property type="molecule type" value="Genomic_DNA"/>
</dbReference>
<name>A0A5B7I647_PORTR</name>
<evidence type="ECO:0000313" key="2">
    <source>
        <dbReference type="EMBL" id="MPC77753.1"/>
    </source>
</evidence>
<feature type="region of interest" description="Disordered" evidence="1">
    <location>
        <begin position="31"/>
        <end position="68"/>
    </location>
</feature>
<evidence type="ECO:0000256" key="1">
    <source>
        <dbReference type="SAM" id="MobiDB-lite"/>
    </source>
</evidence>
<accession>A0A5B7I647</accession>
<organism evidence="2 3">
    <name type="scientific">Portunus trituberculatus</name>
    <name type="common">Swimming crab</name>
    <name type="synonym">Neptunus trituberculatus</name>
    <dbReference type="NCBI Taxonomy" id="210409"/>
    <lineage>
        <taxon>Eukaryota</taxon>
        <taxon>Metazoa</taxon>
        <taxon>Ecdysozoa</taxon>
        <taxon>Arthropoda</taxon>
        <taxon>Crustacea</taxon>
        <taxon>Multicrustacea</taxon>
        <taxon>Malacostraca</taxon>
        <taxon>Eumalacostraca</taxon>
        <taxon>Eucarida</taxon>
        <taxon>Decapoda</taxon>
        <taxon>Pleocyemata</taxon>
        <taxon>Brachyura</taxon>
        <taxon>Eubrachyura</taxon>
        <taxon>Portunoidea</taxon>
        <taxon>Portunidae</taxon>
        <taxon>Portuninae</taxon>
        <taxon>Portunus</taxon>
    </lineage>
</organism>
<feature type="compositionally biased region" description="Basic residues" evidence="1">
    <location>
        <begin position="53"/>
        <end position="63"/>
    </location>
</feature>
<keyword evidence="3" id="KW-1185">Reference proteome</keyword>
<reference evidence="2 3" key="1">
    <citation type="submission" date="2019-05" db="EMBL/GenBank/DDBJ databases">
        <title>Another draft genome of Portunus trituberculatus and its Hox gene families provides insights of decapod evolution.</title>
        <authorList>
            <person name="Jeong J.-H."/>
            <person name="Song I."/>
            <person name="Kim S."/>
            <person name="Choi T."/>
            <person name="Kim D."/>
            <person name="Ryu S."/>
            <person name="Kim W."/>
        </authorList>
    </citation>
    <scope>NUCLEOTIDE SEQUENCE [LARGE SCALE GENOMIC DNA]</scope>
    <source>
        <tissue evidence="2">Muscle</tissue>
    </source>
</reference>
<proteinExistence type="predicted"/>
<sequence length="87" mass="9368">MPAVHAPKLTSDQGTLITATPRLACLHLTPSLPQHDLRDPPPNTTFHWGGARQHTHQHTRHANTQHPPAGLKVAASTSLGHMTEGPI</sequence>
<comment type="caution">
    <text evidence="2">The sequence shown here is derived from an EMBL/GenBank/DDBJ whole genome shotgun (WGS) entry which is preliminary data.</text>
</comment>